<reference evidence="3 4" key="1">
    <citation type="journal article" date="2021" name="Comput. Struct. Biotechnol. J.">
        <title>De novo genome assembly of the potent medicinal plant Rehmannia glutinosa using nanopore technology.</title>
        <authorList>
            <person name="Ma L."/>
            <person name="Dong C."/>
            <person name="Song C."/>
            <person name="Wang X."/>
            <person name="Zheng X."/>
            <person name="Niu Y."/>
            <person name="Chen S."/>
            <person name="Feng W."/>
        </authorList>
    </citation>
    <scope>NUCLEOTIDE SEQUENCE [LARGE SCALE GENOMIC DNA]</scope>
    <source>
        <strain evidence="3">DH-2019</strain>
    </source>
</reference>
<dbReference type="InterPro" id="IPR002885">
    <property type="entry name" value="PPR_rpt"/>
</dbReference>
<dbReference type="PANTHER" id="PTHR47926">
    <property type="entry name" value="PENTATRICOPEPTIDE REPEAT-CONTAINING PROTEIN"/>
    <property type="match status" value="1"/>
</dbReference>
<comment type="caution">
    <text evidence="3">The sequence shown here is derived from an EMBL/GenBank/DDBJ whole genome shotgun (WGS) entry which is preliminary data.</text>
</comment>
<dbReference type="InterPro" id="IPR011990">
    <property type="entry name" value="TPR-like_helical_dom_sf"/>
</dbReference>
<dbReference type="InterPro" id="IPR046960">
    <property type="entry name" value="PPR_At4g14850-like_plant"/>
</dbReference>
<feature type="repeat" description="PPR" evidence="2">
    <location>
        <begin position="277"/>
        <end position="311"/>
    </location>
</feature>
<gene>
    <name evidence="3" type="ORF">DH2020_029497</name>
</gene>
<dbReference type="Pfam" id="PF20431">
    <property type="entry name" value="E_motif"/>
    <property type="match status" value="1"/>
</dbReference>
<dbReference type="PANTHER" id="PTHR47926:SF387">
    <property type="entry name" value="PENTATRICOPEPTIDE REPEAT-CONTAINING PROTEIN"/>
    <property type="match status" value="1"/>
</dbReference>
<organism evidence="3 4">
    <name type="scientific">Rehmannia glutinosa</name>
    <name type="common">Chinese foxglove</name>
    <dbReference type="NCBI Taxonomy" id="99300"/>
    <lineage>
        <taxon>Eukaryota</taxon>
        <taxon>Viridiplantae</taxon>
        <taxon>Streptophyta</taxon>
        <taxon>Embryophyta</taxon>
        <taxon>Tracheophyta</taxon>
        <taxon>Spermatophyta</taxon>
        <taxon>Magnoliopsida</taxon>
        <taxon>eudicotyledons</taxon>
        <taxon>Gunneridae</taxon>
        <taxon>Pentapetalae</taxon>
        <taxon>asterids</taxon>
        <taxon>lamiids</taxon>
        <taxon>Lamiales</taxon>
        <taxon>Orobanchaceae</taxon>
        <taxon>Rehmannieae</taxon>
        <taxon>Rehmannia</taxon>
    </lineage>
</organism>
<evidence type="ECO:0000256" key="1">
    <source>
        <dbReference type="ARBA" id="ARBA00022737"/>
    </source>
</evidence>
<dbReference type="Pfam" id="PF01535">
    <property type="entry name" value="PPR"/>
    <property type="match status" value="5"/>
</dbReference>
<dbReference type="InterPro" id="IPR046848">
    <property type="entry name" value="E_motif"/>
</dbReference>
<accession>A0ABR0VRS5</accession>
<sequence>MSQPYKAEEVRKALKEMHPFKSLAPGRNESDIFPKIRHIVGNDVTTFVLNFLNQHDMSPNSNFTHIVPPLVHISRFNRNSLEGPVLSSRELVSAQVWNDDYKKKKKSGYGLGQCRSPTCHSIFLWQSKNLFDSSPCKDSVTYNSMISGYARSDGYESEAIDLFIQMQFDNDSARIDEFKLTTMLNLVAKIRVLHYGRQVHSFMVKSGNDLSVFALSSLIDMYSKCGSFSDACGVVNGSVGEGVVDLVVKNALIAACCREGELEMARKIFLDNPEFNDNVSWNTMISGYVQNGCEVEAVELFKRMAEEGFRWNEHTFASLLTACSALKSLNLGKEVHGRVLKEGMCLNPFISSGIVDIYCKCGNMRYAESVHKTFGTNNIYAITSMIVGYLAKGDMPEARRLFDSLAEKEFRRVDRHYFWLRKIAAICICSFREYVVSDDTTVPDTVILVSLLGACAIRASVDPGKQIHAYILRTGIKTDEKAVSALIDMYSKCGFILYAQRMFRTVSIRDTIMYNVMIAGCAHHGYEYEAIHHFEEMIAHGLKPDSVTFIALLSACRHCGLVEVGENYFFLMTKDYAIQPEIDHYACMVDLYGRSNQLEKAVAFMEKMPFEPDSIILSAFLNSCRANRNLELARMAEKKLVEIEGENGNGARYFQLASVYASGGKWDDMGRVMRTMRGMDVKKLAGCSWVQVGNGVHVFTSGDRSHLEAEDVYFVLGCLIDELYDKAIMDENLLTMM</sequence>
<feature type="repeat" description="PPR" evidence="2">
    <location>
        <begin position="138"/>
        <end position="173"/>
    </location>
</feature>
<name>A0ABR0VRS5_REHGL</name>
<dbReference type="NCBIfam" id="TIGR00756">
    <property type="entry name" value="PPR"/>
    <property type="match status" value="2"/>
</dbReference>
<feature type="repeat" description="PPR" evidence="2">
    <location>
        <begin position="510"/>
        <end position="544"/>
    </location>
</feature>
<dbReference type="Pfam" id="PF13041">
    <property type="entry name" value="PPR_2"/>
    <property type="match status" value="2"/>
</dbReference>
<evidence type="ECO:0000313" key="3">
    <source>
        <dbReference type="EMBL" id="KAK6136784.1"/>
    </source>
</evidence>
<dbReference type="PROSITE" id="PS51375">
    <property type="entry name" value="PPR"/>
    <property type="match status" value="4"/>
</dbReference>
<dbReference type="EMBL" id="JABTTQ020001017">
    <property type="protein sequence ID" value="KAK6136784.1"/>
    <property type="molecule type" value="Genomic_DNA"/>
</dbReference>
<evidence type="ECO:0000256" key="2">
    <source>
        <dbReference type="PROSITE-ProRule" id="PRU00708"/>
    </source>
</evidence>
<keyword evidence="1" id="KW-0677">Repeat</keyword>
<keyword evidence="4" id="KW-1185">Reference proteome</keyword>
<dbReference type="Gene3D" id="1.25.40.10">
    <property type="entry name" value="Tetratricopeptide repeat domain"/>
    <property type="match status" value="3"/>
</dbReference>
<evidence type="ECO:0008006" key="5">
    <source>
        <dbReference type="Google" id="ProtNLM"/>
    </source>
</evidence>
<dbReference type="Proteomes" id="UP001318860">
    <property type="component" value="Unassembled WGS sequence"/>
</dbReference>
<proteinExistence type="predicted"/>
<evidence type="ECO:0000313" key="4">
    <source>
        <dbReference type="Proteomes" id="UP001318860"/>
    </source>
</evidence>
<feature type="repeat" description="PPR" evidence="2">
    <location>
        <begin position="378"/>
        <end position="412"/>
    </location>
</feature>
<protein>
    <recommendedName>
        <fullName evidence="5">Pentatricopeptide repeat-containing protein</fullName>
    </recommendedName>
</protein>